<reference evidence="1 2" key="1">
    <citation type="submission" date="2015-05" db="EMBL/GenBank/DDBJ databases">
        <authorList>
            <person name="Wang D.B."/>
            <person name="Wang M."/>
        </authorList>
    </citation>
    <scope>NUCLEOTIDE SEQUENCE [LARGE SCALE GENOMIC DNA]</scope>
</reference>
<dbReference type="KEGG" id="vg:26796626"/>
<organism evidence="1 2">
    <name type="scientific">Pseudoalteromonas phage H101</name>
    <dbReference type="NCBI Taxonomy" id="1654919"/>
    <lineage>
        <taxon>Viruses</taxon>
        <taxon>Duplodnaviria</taxon>
        <taxon>Heunggongvirae</taxon>
        <taxon>Uroviricota</taxon>
        <taxon>Caudoviricetes</taxon>
        <taxon>Shandongvirus</taxon>
        <taxon>Shandongvirus H101</taxon>
    </lineage>
</organism>
<evidence type="ECO:0000313" key="2">
    <source>
        <dbReference type="Proteomes" id="UP000202763"/>
    </source>
</evidence>
<dbReference type="RefSeq" id="YP_009225565.1">
    <property type="nucleotide sequence ID" value="NC_029094.1"/>
</dbReference>
<evidence type="ECO:0000313" key="1">
    <source>
        <dbReference type="EMBL" id="AKO61032.1"/>
    </source>
</evidence>
<protein>
    <submittedName>
        <fullName evidence="1">Uncharacterized protein</fullName>
    </submittedName>
</protein>
<sequence length="44" mass="5304">MSDTTRIKIFLITVNLMVKVLPKEYRNKTFIKNMVDIGWIKLYE</sequence>
<proteinExistence type="predicted"/>
<dbReference type="Proteomes" id="UP000202763">
    <property type="component" value="Segment"/>
</dbReference>
<accession>A0A0H4INY7</accession>
<keyword evidence="2" id="KW-1185">Reference proteome</keyword>
<dbReference type="GeneID" id="26796626"/>
<dbReference type="EMBL" id="KR534323">
    <property type="protein sequence ID" value="AKO61032.1"/>
    <property type="molecule type" value="Genomic_DNA"/>
</dbReference>
<name>A0A0H4INY7_9CAUD</name>